<dbReference type="EMBL" id="FNOS01000006">
    <property type="protein sequence ID" value="SDY19747.1"/>
    <property type="molecule type" value="Genomic_DNA"/>
</dbReference>
<evidence type="ECO:0000313" key="1">
    <source>
        <dbReference type="EMBL" id="SDY19747.1"/>
    </source>
</evidence>
<organism evidence="1 2">
    <name type="scientific">Salimicrobium album</name>
    <dbReference type="NCBI Taxonomy" id="50717"/>
    <lineage>
        <taxon>Bacteria</taxon>
        <taxon>Bacillati</taxon>
        <taxon>Bacillota</taxon>
        <taxon>Bacilli</taxon>
        <taxon>Bacillales</taxon>
        <taxon>Bacillaceae</taxon>
        <taxon>Salimicrobium</taxon>
    </lineage>
</organism>
<proteinExistence type="predicted"/>
<dbReference type="Gene3D" id="6.20.20.10">
    <property type="match status" value="1"/>
</dbReference>
<sequence>MTSQQLHTLYYTCPVCEGSGKYTEYDDGKASMLAAHYFEVTDKQAEEVWAQAFNETSYEIDCTACHGTGTRLNAEGQEMYQFLQQHA</sequence>
<gene>
    <name evidence="1" type="ORF">SAMN04488081_2308</name>
</gene>
<dbReference type="Proteomes" id="UP000198647">
    <property type="component" value="Unassembled WGS sequence"/>
</dbReference>
<comment type="caution">
    <text evidence="1">The sequence shown here is derived from an EMBL/GenBank/DDBJ whole genome shotgun (WGS) entry which is preliminary data.</text>
</comment>
<keyword evidence="2" id="KW-1185">Reference proteome</keyword>
<reference evidence="1 2" key="1">
    <citation type="submission" date="2016-10" db="EMBL/GenBank/DDBJ databases">
        <authorList>
            <person name="Varghese N."/>
            <person name="Submissions S."/>
        </authorList>
    </citation>
    <scope>NUCLEOTIDE SEQUENCE [LARGE SCALE GENOMIC DNA]</scope>
    <source>
        <strain evidence="1 2">DSM 20748</strain>
    </source>
</reference>
<protein>
    <submittedName>
        <fullName evidence="1">Uncharacterized protein</fullName>
    </submittedName>
</protein>
<dbReference type="RefSeq" id="WP_008591140.1">
    <property type="nucleotide sequence ID" value="NZ_FNOS01000006.1"/>
</dbReference>
<name>A0A1H3HWA0_9BACI</name>
<accession>A0A1H3HWA0</accession>
<evidence type="ECO:0000313" key="2">
    <source>
        <dbReference type="Proteomes" id="UP000198647"/>
    </source>
</evidence>